<feature type="domain" description="HTH tetR-type" evidence="5">
    <location>
        <begin position="10"/>
        <end position="70"/>
    </location>
</feature>
<keyword evidence="2 4" id="KW-0238">DNA-binding</keyword>
<dbReference type="AlphaFoldDB" id="A0A1Q8CWR1"/>
<dbReference type="PANTHER" id="PTHR47506">
    <property type="entry name" value="TRANSCRIPTIONAL REGULATORY PROTEIN"/>
    <property type="match status" value="1"/>
</dbReference>
<dbReference type="Pfam" id="PF21351">
    <property type="entry name" value="TetR_C_41"/>
    <property type="match status" value="1"/>
</dbReference>
<dbReference type="InterPro" id="IPR009057">
    <property type="entry name" value="Homeodomain-like_sf"/>
</dbReference>
<proteinExistence type="predicted"/>
<dbReference type="Gene3D" id="1.10.357.10">
    <property type="entry name" value="Tetracycline Repressor, domain 2"/>
    <property type="match status" value="1"/>
</dbReference>
<protein>
    <submittedName>
        <fullName evidence="6">TetR family transcriptional regulator</fullName>
    </submittedName>
</protein>
<sequence>MKSRRDQFSEATRAALLDAATRRFASLGFAGTSLEDVAADIQATRGAVYHHFSSKKALFQAVFERLENEAVERAARAGARGADPWQAALLALEEFLTHCCEPVYGRVVWQEGPLALGWSGWLEAEQKYAYGLVENYVRALLADGSLAPVPLEPTTQLAFGLLGAAGQALAAAPPEERPRLRTEYRDVIARMLVGLRAEERERRSGHRLD</sequence>
<dbReference type="SUPFAM" id="SSF46689">
    <property type="entry name" value="Homeodomain-like"/>
    <property type="match status" value="1"/>
</dbReference>
<dbReference type="Proteomes" id="UP000185596">
    <property type="component" value="Unassembled WGS sequence"/>
</dbReference>
<evidence type="ECO:0000313" key="6">
    <source>
        <dbReference type="EMBL" id="OLF18790.1"/>
    </source>
</evidence>
<evidence type="ECO:0000256" key="4">
    <source>
        <dbReference type="PROSITE-ProRule" id="PRU00335"/>
    </source>
</evidence>
<dbReference type="PROSITE" id="PS50977">
    <property type="entry name" value="HTH_TETR_2"/>
    <property type="match status" value="1"/>
</dbReference>
<accession>A0A1Q8CWR1</accession>
<evidence type="ECO:0000256" key="3">
    <source>
        <dbReference type="ARBA" id="ARBA00023163"/>
    </source>
</evidence>
<name>A0A1Q8CWR1_9PSEU</name>
<organism evidence="6 7">
    <name type="scientific">Actinophytocola xanthii</name>
    <dbReference type="NCBI Taxonomy" id="1912961"/>
    <lineage>
        <taxon>Bacteria</taxon>
        <taxon>Bacillati</taxon>
        <taxon>Actinomycetota</taxon>
        <taxon>Actinomycetes</taxon>
        <taxon>Pseudonocardiales</taxon>
        <taxon>Pseudonocardiaceae</taxon>
    </lineage>
</organism>
<keyword evidence="1" id="KW-0805">Transcription regulation</keyword>
<dbReference type="PRINTS" id="PR00455">
    <property type="entry name" value="HTHTETR"/>
</dbReference>
<keyword evidence="7" id="KW-1185">Reference proteome</keyword>
<dbReference type="STRING" id="1912961.BU204_04645"/>
<dbReference type="EMBL" id="MSIE01000005">
    <property type="protein sequence ID" value="OLF18790.1"/>
    <property type="molecule type" value="Genomic_DNA"/>
</dbReference>
<evidence type="ECO:0000313" key="7">
    <source>
        <dbReference type="Proteomes" id="UP000185596"/>
    </source>
</evidence>
<evidence type="ECO:0000256" key="2">
    <source>
        <dbReference type="ARBA" id="ARBA00023125"/>
    </source>
</evidence>
<dbReference type="PANTHER" id="PTHR47506:SF1">
    <property type="entry name" value="HTH-TYPE TRANSCRIPTIONAL REGULATOR YJDC"/>
    <property type="match status" value="1"/>
</dbReference>
<feature type="DNA-binding region" description="H-T-H motif" evidence="4">
    <location>
        <begin position="33"/>
        <end position="52"/>
    </location>
</feature>
<dbReference type="InterPro" id="IPR001647">
    <property type="entry name" value="HTH_TetR"/>
</dbReference>
<reference evidence="6 7" key="1">
    <citation type="submission" date="2016-12" db="EMBL/GenBank/DDBJ databases">
        <title>The draft genome sequence of Actinophytocola sp. 11-183.</title>
        <authorList>
            <person name="Wang W."/>
            <person name="Yuan L."/>
        </authorList>
    </citation>
    <scope>NUCLEOTIDE SEQUENCE [LARGE SCALE GENOMIC DNA]</scope>
    <source>
        <strain evidence="6 7">11-183</strain>
    </source>
</reference>
<keyword evidence="3" id="KW-0804">Transcription</keyword>
<dbReference type="PROSITE" id="PS01081">
    <property type="entry name" value="HTH_TETR_1"/>
    <property type="match status" value="1"/>
</dbReference>
<evidence type="ECO:0000256" key="1">
    <source>
        <dbReference type="ARBA" id="ARBA00023015"/>
    </source>
</evidence>
<dbReference type="GO" id="GO:0003677">
    <property type="term" value="F:DNA binding"/>
    <property type="evidence" value="ECO:0007669"/>
    <property type="project" value="UniProtKB-UniRule"/>
</dbReference>
<dbReference type="InterPro" id="IPR023772">
    <property type="entry name" value="DNA-bd_HTH_TetR-type_CS"/>
</dbReference>
<comment type="caution">
    <text evidence="6">The sequence shown here is derived from an EMBL/GenBank/DDBJ whole genome shotgun (WGS) entry which is preliminary data.</text>
</comment>
<dbReference type="InterPro" id="IPR049484">
    <property type="entry name" value="Rv0078-like_C"/>
</dbReference>
<dbReference type="Pfam" id="PF00440">
    <property type="entry name" value="TetR_N"/>
    <property type="match status" value="1"/>
</dbReference>
<evidence type="ECO:0000259" key="5">
    <source>
        <dbReference type="PROSITE" id="PS50977"/>
    </source>
</evidence>
<gene>
    <name evidence="6" type="ORF">BU204_04645</name>
</gene>